<dbReference type="EMBL" id="MU003692">
    <property type="protein sequence ID" value="KAF2817224.1"/>
    <property type="molecule type" value="Genomic_DNA"/>
</dbReference>
<protein>
    <submittedName>
        <fullName evidence="1 3">Uncharacterized protein</fullName>
    </submittedName>
</protein>
<evidence type="ECO:0000313" key="3">
    <source>
        <dbReference type="RefSeq" id="XP_033584188.1"/>
    </source>
</evidence>
<reference evidence="1 3" key="1">
    <citation type="journal article" date="2020" name="Stud. Mycol.">
        <title>101 Dothideomycetes genomes: a test case for predicting lifestyles and emergence of pathogens.</title>
        <authorList>
            <person name="Haridas S."/>
            <person name="Albert R."/>
            <person name="Binder M."/>
            <person name="Bloem J."/>
            <person name="Labutti K."/>
            <person name="Salamov A."/>
            <person name="Andreopoulos B."/>
            <person name="Baker S."/>
            <person name="Barry K."/>
            <person name="Bills G."/>
            <person name="Bluhm B."/>
            <person name="Cannon C."/>
            <person name="Castanera R."/>
            <person name="Culley D."/>
            <person name="Daum C."/>
            <person name="Ezra D."/>
            <person name="Gonzalez J."/>
            <person name="Henrissat B."/>
            <person name="Kuo A."/>
            <person name="Liang C."/>
            <person name="Lipzen A."/>
            <person name="Lutzoni F."/>
            <person name="Magnuson J."/>
            <person name="Mondo S."/>
            <person name="Nolan M."/>
            <person name="Ohm R."/>
            <person name="Pangilinan J."/>
            <person name="Park H.-J."/>
            <person name="Ramirez L."/>
            <person name="Alfaro M."/>
            <person name="Sun H."/>
            <person name="Tritt A."/>
            <person name="Yoshinaga Y."/>
            <person name="Zwiers L.-H."/>
            <person name="Turgeon B."/>
            <person name="Goodwin S."/>
            <person name="Spatafora J."/>
            <person name="Crous P."/>
            <person name="Grigoriev I."/>
        </authorList>
    </citation>
    <scope>NUCLEOTIDE SEQUENCE</scope>
    <source>
        <strain evidence="1 3">CBS 304.34</strain>
    </source>
</reference>
<dbReference type="OrthoDB" id="3913421at2759"/>
<dbReference type="RefSeq" id="XP_033584188.1">
    <property type="nucleotide sequence ID" value="XM_033724712.1"/>
</dbReference>
<organism evidence="1">
    <name type="scientific">Mytilinidion resinicola</name>
    <dbReference type="NCBI Taxonomy" id="574789"/>
    <lineage>
        <taxon>Eukaryota</taxon>
        <taxon>Fungi</taxon>
        <taxon>Dikarya</taxon>
        <taxon>Ascomycota</taxon>
        <taxon>Pezizomycotina</taxon>
        <taxon>Dothideomycetes</taxon>
        <taxon>Pleosporomycetidae</taxon>
        <taxon>Mytilinidiales</taxon>
        <taxon>Mytilinidiaceae</taxon>
        <taxon>Mytilinidion</taxon>
    </lineage>
</organism>
<reference evidence="3" key="3">
    <citation type="submission" date="2025-04" db="UniProtKB">
        <authorList>
            <consortium name="RefSeq"/>
        </authorList>
    </citation>
    <scope>IDENTIFICATION</scope>
    <source>
        <strain evidence="3">CBS 304.34</strain>
    </source>
</reference>
<dbReference type="Proteomes" id="UP000504636">
    <property type="component" value="Unplaced"/>
</dbReference>
<gene>
    <name evidence="1 3" type="ORF">BDZ99DRAFT_513468</name>
</gene>
<evidence type="ECO:0000313" key="2">
    <source>
        <dbReference type="Proteomes" id="UP000504636"/>
    </source>
</evidence>
<dbReference type="AlphaFoldDB" id="A0A6A6ZAA5"/>
<dbReference type="GeneID" id="54465605"/>
<accession>A0A6A6ZAA5</accession>
<proteinExistence type="predicted"/>
<name>A0A6A6ZAA5_9PEZI</name>
<evidence type="ECO:0000313" key="1">
    <source>
        <dbReference type="EMBL" id="KAF2817224.1"/>
    </source>
</evidence>
<reference evidence="3" key="2">
    <citation type="submission" date="2020-04" db="EMBL/GenBank/DDBJ databases">
        <authorList>
            <consortium name="NCBI Genome Project"/>
        </authorList>
    </citation>
    <scope>NUCLEOTIDE SEQUENCE</scope>
    <source>
        <strain evidence="3">CBS 304.34</strain>
    </source>
</reference>
<keyword evidence="2" id="KW-1185">Reference proteome</keyword>
<sequence length="287" mass="33325">MLYPYLLPPGDLFVGDYPRPEERPDPKPVRRTFYGYPIQKLPWPASITTTYYVRGNKFKLNDMHLGISSVTRMTYSEVSAVLYARKIHFHGSIQSALAFLHDCAHHLGDLKKISLRLFPDLETYAQQPAPAPEGTWTPPTPMNLWRKFLNVMIHNCPGIEKVELFVDKTIWNVAPWKKGISTVMERPDDKPLVIDFGCAEDNGPRKSYLQHVARFHNGCKFTLTIDEPEGYCQISPEMRVKYRKALEECTEQEMADRPRFDTKCRCSCMQDNLKHLVLDWSCILRWE</sequence>